<dbReference type="Proteomes" id="UP000768180">
    <property type="component" value="Unassembled WGS sequence"/>
</dbReference>
<dbReference type="STRING" id="1150298.ERS852406_00683"/>
<feature type="compositionally biased region" description="Basic and acidic residues" evidence="1">
    <location>
        <begin position="183"/>
        <end position="201"/>
    </location>
</feature>
<dbReference type="AlphaFoldDB" id="A0A174MFX3"/>
<dbReference type="EMBL" id="JAAITQ010000004">
    <property type="protein sequence ID" value="NSE15376.1"/>
    <property type="molecule type" value="Genomic_DNA"/>
</dbReference>
<evidence type="ECO:0008006" key="11">
    <source>
        <dbReference type="Google" id="ProtNLM"/>
    </source>
</evidence>
<evidence type="ECO:0000313" key="7">
    <source>
        <dbReference type="EMBL" id="NSE15376.1"/>
    </source>
</evidence>
<accession>A0A174MFX3</accession>
<proteinExistence type="predicted"/>
<feature type="transmembrane region" description="Helical" evidence="2">
    <location>
        <begin position="27"/>
        <end position="47"/>
    </location>
</feature>
<reference evidence="8 9" key="1">
    <citation type="submission" date="2015-09" db="EMBL/GenBank/DDBJ databases">
        <authorList>
            <consortium name="Pathogen Informatics"/>
        </authorList>
    </citation>
    <scope>NUCLEOTIDE SEQUENCE [LARGE SCALE GENOMIC DNA]</scope>
    <source>
        <strain evidence="3 8">2789STDY5608849</strain>
        <strain evidence="4 9">2789STDY5834885</strain>
    </source>
</reference>
<keyword evidence="2" id="KW-0812">Transmembrane</keyword>
<dbReference type="Proteomes" id="UP000095706">
    <property type="component" value="Unassembled WGS sequence"/>
</dbReference>
<evidence type="ECO:0000313" key="5">
    <source>
        <dbReference type="EMBL" id="MBN2953736.1"/>
    </source>
</evidence>
<feature type="region of interest" description="Disordered" evidence="1">
    <location>
        <begin position="169"/>
        <end position="201"/>
    </location>
</feature>
<evidence type="ECO:0000313" key="4">
    <source>
        <dbReference type="EMBL" id="CUP32825.1"/>
    </source>
</evidence>
<dbReference type="EMBL" id="JAFHBD010000037">
    <property type="protein sequence ID" value="MBN2953736.1"/>
    <property type="molecule type" value="Genomic_DNA"/>
</dbReference>
<organism evidence="4 9">
    <name type="scientific">Fusicatenibacter saccharivorans</name>
    <dbReference type="NCBI Taxonomy" id="1150298"/>
    <lineage>
        <taxon>Bacteria</taxon>
        <taxon>Bacillati</taxon>
        <taxon>Bacillota</taxon>
        <taxon>Clostridia</taxon>
        <taxon>Lachnospirales</taxon>
        <taxon>Lachnospiraceae</taxon>
        <taxon>Fusicatenibacter</taxon>
    </lineage>
</organism>
<dbReference type="EMBL" id="CZAL01000008">
    <property type="protein sequence ID" value="CUP32825.1"/>
    <property type="molecule type" value="Genomic_DNA"/>
</dbReference>
<sequence length="201" mass="22698">MLFKNKIEYTKGMFVEIYGTEIKKVRLVLRIITGIAVVAAIAFMIYGAAARGFIMPGDFFNLGISILMALLCTFLPNLMARSQMKKCKKRGLLGERTLRFTEQVLTMTYEKEGRSTDIPLEELTKVTEFDNFIRITIGGRSTFLDKKRFEIGDAAAFVTWAEDKIAENAEKEEEALALEETEREAPALEDGEAKTEESDEN</sequence>
<name>A0A174MFX3_9FIRM</name>
<dbReference type="RefSeq" id="WP_055218094.1">
    <property type="nucleotide sequence ID" value="NZ_CABJFB010000001.1"/>
</dbReference>
<evidence type="ECO:0000313" key="9">
    <source>
        <dbReference type="Proteomes" id="UP000095709"/>
    </source>
</evidence>
<evidence type="ECO:0000313" key="10">
    <source>
        <dbReference type="Proteomes" id="UP000768180"/>
    </source>
</evidence>
<dbReference type="Proteomes" id="UP001199915">
    <property type="component" value="Unassembled WGS sequence"/>
</dbReference>
<evidence type="ECO:0000256" key="1">
    <source>
        <dbReference type="SAM" id="MobiDB-lite"/>
    </source>
</evidence>
<protein>
    <recommendedName>
        <fullName evidence="11">YcxB-like protein domain-containing protein</fullName>
    </recommendedName>
</protein>
<reference evidence="7" key="3">
    <citation type="submission" date="2020-02" db="EMBL/GenBank/DDBJ databases">
        <authorList>
            <person name="Littmann E."/>
            <person name="Sorbara M."/>
        </authorList>
    </citation>
    <scope>NUCLEOTIDE SEQUENCE</scope>
    <source>
        <strain evidence="7">MSK.14.54</strain>
    </source>
</reference>
<feature type="transmembrane region" description="Helical" evidence="2">
    <location>
        <begin position="59"/>
        <end position="80"/>
    </location>
</feature>
<reference evidence="5" key="4">
    <citation type="submission" date="2021-02" db="EMBL/GenBank/DDBJ databases">
        <title>Metagenome-assembled genomes from human diarrheal sample B26.</title>
        <authorList>
            <person name="Ateba T.P."/>
            <person name="Alayande K.A."/>
            <person name="Mwanza M."/>
        </authorList>
    </citation>
    <scope>NUCLEOTIDE SEQUENCE</scope>
    <source>
        <strain evidence="5">06WH</strain>
    </source>
</reference>
<keyword evidence="10" id="KW-1185">Reference proteome</keyword>
<reference evidence="6" key="5">
    <citation type="submission" date="2022-01" db="EMBL/GenBank/DDBJ databases">
        <title>Collection of gut derived symbiotic bacterial strains cultured from healthy donors.</title>
        <authorList>
            <person name="Lin H."/>
            <person name="Kohout C."/>
            <person name="Waligurski E."/>
            <person name="Pamer E.G."/>
        </authorList>
    </citation>
    <scope>NUCLEOTIDE SEQUENCE</scope>
    <source>
        <strain evidence="6">DFI.5.49</strain>
    </source>
</reference>
<dbReference type="Proteomes" id="UP000095709">
    <property type="component" value="Unassembled WGS sequence"/>
</dbReference>
<keyword evidence="2" id="KW-0472">Membrane</keyword>
<keyword evidence="2" id="KW-1133">Transmembrane helix</keyword>
<dbReference type="EMBL" id="JAKNFS010000003">
    <property type="protein sequence ID" value="MCG4764413.1"/>
    <property type="molecule type" value="Genomic_DNA"/>
</dbReference>
<reference evidence="7 10" key="2">
    <citation type="journal article" date="2020" name="Cell Host Microbe">
        <title>Functional and Genomic Variation between Human-Derived Isolates of Lachnospiraceae Reveals Inter- and Intra-Species Diversity.</title>
        <authorList>
            <person name="Sorbara M.T."/>
            <person name="Littmann E.R."/>
            <person name="Fontana E."/>
            <person name="Moody T.U."/>
            <person name="Kohout C.E."/>
            <person name="Gjonbalaj M."/>
            <person name="Eaton V."/>
            <person name="Seok R."/>
            <person name="Leiner I.M."/>
            <person name="Pamer E.G."/>
        </authorList>
    </citation>
    <scope>NUCLEOTIDE SEQUENCE [LARGE SCALE GENOMIC DNA]</scope>
    <source>
        <strain evidence="7 10">MSK.14.54</strain>
    </source>
</reference>
<evidence type="ECO:0000313" key="8">
    <source>
        <dbReference type="Proteomes" id="UP000095706"/>
    </source>
</evidence>
<gene>
    <name evidence="3" type="ORF">ERS852406_00683</name>
    <name evidence="4" type="ORF">ERS852498_01752</name>
    <name evidence="7" type="ORF">G5B05_02880</name>
    <name evidence="5" type="ORF">JTJ23_09110</name>
    <name evidence="6" type="ORF">L0N21_02585</name>
</gene>
<evidence type="ECO:0000313" key="6">
    <source>
        <dbReference type="EMBL" id="MCG4764413.1"/>
    </source>
</evidence>
<dbReference type="EMBL" id="CYYV01000003">
    <property type="protein sequence ID" value="CUN78874.1"/>
    <property type="molecule type" value="Genomic_DNA"/>
</dbReference>
<dbReference type="Proteomes" id="UP000737612">
    <property type="component" value="Unassembled WGS sequence"/>
</dbReference>
<feature type="compositionally biased region" description="Acidic residues" evidence="1">
    <location>
        <begin position="170"/>
        <end position="182"/>
    </location>
</feature>
<evidence type="ECO:0000256" key="2">
    <source>
        <dbReference type="SAM" id="Phobius"/>
    </source>
</evidence>
<evidence type="ECO:0000313" key="3">
    <source>
        <dbReference type="EMBL" id="CUN78874.1"/>
    </source>
</evidence>